<sequence>MADKHRPYRAGYLLSGTSPDRVFATLLDIDGFPKWAVGLRGARALDARGRKTGEIRTGATLEFVLSAAGLTHEVTSEITAVQPPHLLEWRYTKGATGTGGWYVEETGTNTVKITLSTDYQVRPAWLNALAHRPFFRGLTEDLLRRSIRRFEQELR</sequence>
<dbReference type="SUPFAM" id="SSF55961">
    <property type="entry name" value="Bet v1-like"/>
    <property type="match status" value="1"/>
</dbReference>
<dbReference type="RefSeq" id="WP_166176597.1">
    <property type="nucleotide sequence ID" value="NZ_CP045119.1"/>
</dbReference>
<dbReference type="Gene3D" id="3.30.530.20">
    <property type="match status" value="1"/>
</dbReference>
<name>A0A6G8QA55_9ACTN</name>
<dbReference type="AlphaFoldDB" id="A0A6G8QA55"/>
<evidence type="ECO:0000313" key="2">
    <source>
        <dbReference type="Proteomes" id="UP000501452"/>
    </source>
</evidence>
<accession>A0A6G8QA55</accession>
<dbReference type="EMBL" id="CP045119">
    <property type="protein sequence ID" value="QIN83374.1"/>
    <property type="molecule type" value="Genomic_DNA"/>
</dbReference>
<organism evidence="1 2">
    <name type="scientific">Rubrobacter tropicus</name>
    <dbReference type="NCBI Taxonomy" id="2653851"/>
    <lineage>
        <taxon>Bacteria</taxon>
        <taxon>Bacillati</taxon>
        <taxon>Actinomycetota</taxon>
        <taxon>Rubrobacteria</taxon>
        <taxon>Rubrobacterales</taxon>
        <taxon>Rubrobacteraceae</taxon>
        <taxon>Rubrobacter</taxon>
    </lineage>
</organism>
<reference evidence="1 2" key="1">
    <citation type="submission" date="2019-10" db="EMBL/GenBank/DDBJ databases">
        <title>Rubrobacter sp nov SCSIO 52090 isolated from a deep-sea sediment in the South China Sea.</title>
        <authorList>
            <person name="Chen R.W."/>
        </authorList>
    </citation>
    <scope>NUCLEOTIDE SEQUENCE [LARGE SCALE GENOMIC DNA]</scope>
    <source>
        <strain evidence="1 2">SCSIO 52909</strain>
    </source>
</reference>
<proteinExistence type="predicted"/>
<dbReference type="KEGG" id="rub:GBA63_12550"/>
<evidence type="ECO:0008006" key="3">
    <source>
        <dbReference type="Google" id="ProtNLM"/>
    </source>
</evidence>
<evidence type="ECO:0000313" key="1">
    <source>
        <dbReference type="EMBL" id="QIN83374.1"/>
    </source>
</evidence>
<dbReference type="InterPro" id="IPR019587">
    <property type="entry name" value="Polyketide_cyclase/dehydratase"/>
</dbReference>
<dbReference type="CDD" id="cd07812">
    <property type="entry name" value="SRPBCC"/>
    <property type="match status" value="1"/>
</dbReference>
<dbReference type="Proteomes" id="UP000501452">
    <property type="component" value="Chromosome"/>
</dbReference>
<keyword evidence="2" id="KW-1185">Reference proteome</keyword>
<dbReference type="InterPro" id="IPR023393">
    <property type="entry name" value="START-like_dom_sf"/>
</dbReference>
<protein>
    <recommendedName>
        <fullName evidence="3">SRPBCC family protein</fullName>
    </recommendedName>
</protein>
<dbReference type="Pfam" id="PF10604">
    <property type="entry name" value="Polyketide_cyc2"/>
    <property type="match status" value="1"/>
</dbReference>
<gene>
    <name evidence="1" type="ORF">GBA63_12550</name>
</gene>